<keyword evidence="3" id="KW-1185">Reference proteome</keyword>
<dbReference type="RefSeq" id="WP_257136209.1">
    <property type="nucleotide sequence ID" value="NZ_CAKXYP010000028.1"/>
</dbReference>
<feature type="region of interest" description="Disordered" evidence="1">
    <location>
        <begin position="13"/>
        <end position="40"/>
    </location>
</feature>
<feature type="compositionally biased region" description="Polar residues" evidence="1">
    <location>
        <begin position="13"/>
        <end position="22"/>
    </location>
</feature>
<proteinExistence type="predicted"/>
<reference evidence="2" key="1">
    <citation type="submission" date="2022-03" db="EMBL/GenBank/DDBJ databases">
        <authorList>
            <person name="Leyn A S."/>
        </authorList>
    </citation>
    <scope>NUCLEOTIDE SEQUENCE</scope>
    <source>
        <strain evidence="2">Streptomyces globisporus 4-3</strain>
    </source>
</reference>
<evidence type="ECO:0000256" key="1">
    <source>
        <dbReference type="SAM" id="MobiDB-lite"/>
    </source>
</evidence>
<dbReference type="Proteomes" id="UP001154015">
    <property type="component" value="Unassembled WGS sequence"/>
</dbReference>
<dbReference type="EMBL" id="CAKXYP010000028">
    <property type="protein sequence ID" value="CAH9419901.1"/>
    <property type="molecule type" value="Genomic_DNA"/>
</dbReference>
<gene>
    <name evidence="2" type="ORF">SGL43_06957</name>
</gene>
<accession>A0ABM9H8C6</accession>
<organism evidence="2 3">
    <name type="scientific">Streptomyces globisporus</name>
    <dbReference type="NCBI Taxonomy" id="1908"/>
    <lineage>
        <taxon>Bacteria</taxon>
        <taxon>Bacillati</taxon>
        <taxon>Actinomycetota</taxon>
        <taxon>Actinomycetes</taxon>
        <taxon>Kitasatosporales</taxon>
        <taxon>Streptomycetaceae</taxon>
        <taxon>Streptomyces</taxon>
    </lineage>
</organism>
<comment type="caution">
    <text evidence="2">The sequence shown here is derived from an EMBL/GenBank/DDBJ whole genome shotgun (WGS) entry which is preliminary data.</text>
</comment>
<evidence type="ECO:0000313" key="2">
    <source>
        <dbReference type="EMBL" id="CAH9419901.1"/>
    </source>
</evidence>
<protein>
    <submittedName>
        <fullName evidence="2">Uncharacterized protein</fullName>
    </submittedName>
</protein>
<evidence type="ECO:0000313" key="3">
    <source>
        <dbReference type="Proteomes" id="UP001154015"/>
    </source>
</evidence>
<name>A0ABM9H8C6_STRGL</name>
<sequence length="40" mass="4175">MRALALVCTLNASPAPSSSQHLAEQVMDQAQDEGANSMSN</sequence>